<gene>
    <name evidence="2" type="ordered locus">TERTU_4606</name>
</gene>
<dbReference type="STRING" id="377629.TERTU_4606"/>
<dbReference type="AlphaFoldDB" id="C5BJW2"/>
<dbReference type="HOGENOM" id="CLU_775981_0_0_6"/>
<dbReference type="eggNOG" id="ENOG5030SW7">
    <property type="taxonomic scope" value="Bacteria"/>
</dbReference>
<dbReference type="Proteomes" id="UP000009080">
    <property type="component" value="Chromosome"/>
</dbReference>
<dbReference type="KEGG" id="ttu:TERTU_4606"/>
<feature type="chain" id="PRO_5002948788" description="Lipoprotein" evidence="1">
    <location>
        <begin position="26"/>
        <end position="357"/>
    </location>
</feature>
<reference evidence="2 3" key="1">
    <citation type="journal article" date="2009" name="PLoS ONE">
        <title>The complete genome of Teredinibacter turnerae T7901: an intracellular endosymbiont of marine wood-boring bivalves (shipworms).</title>
        <authorList>
            <person name="Yang J.C."/>
            <person name="Madupu R."/>
            <person name="Durkin A.S."/>
            <person name="Ekborg N.A."/>
            <person name="Pedamallu C.S."/>
            <person name="Hostetler J.B."/>
            <person name="Radune D."/>
            <person name="Toms B.S."/>
            <person name="Henrissat B."/>
            <person name="Coutinho P.M."/>
            <person name="Schwarz S."/>
            <person name="Field L."/>
            <person name="Trindade-Silva A.E."/>
            <person name="Soares C.A.G."/>
            <person name="Elshahawi S."/>
            <person name="Hanora A."/>
            <person name="Schmidt E.W."/>
            <person name="Haygood M.G."/>
            <person name="Posfai J."/>
            <person name="Benner J."/>
            <person name="Madinger C."/>
            <person name="Nove J."/>
            <person name="Anton B."/>
            <person name="Chaudhary K."/>
            <person name="Foster J."/>
            <person name="Holman A."/>
            <person name="Kumar S."/>
            <person name="Lessard P.A."/>
            <person name="Luyten Y.A."/>
            <person name="Slatko B."/>
            <person name="Wood N."/>
            <person name="Wu B."/>
            <person name="Teplitski M."/>
            <person name="Mougous J.D."/>
            <person name="Ward N."/>
            <person name="Eisen J.A."/>
            <person name="Badger J.H."/>
            <person name="Distel D.L."/>
        </authorList>
    </citation>
    <scope>NUCLEOTIDE SEQUENCE [LARGE SCALE GENOMIC DNA]</scope>
    <source>
        <strain evidence="3">ATCC 39867 / T7901</strain>
    </source>
</reference>
<protein>
    <recommendedName>
        <fullName evidence="4">Lipoprotein</fullName>
    </recommendedName>
</protein>
<evidence type="ECO:0008006" key="4">
    <source>
        <dbReference type="Google" id="ProtNLM"/>
    </source>
</evidence>
<accession>C5BJW2</accession>
<evidence type="ECO:0000313" key="2">
    <source>
        <dbReference type="EMBL" id="ACR11866.1"/>
    </source>
</evidence>
<keyword evidence="1" id="KW-0732">Signal</keyword>
<name>C5BJW2_TERTT</name>
<dbReference type="EMBL" id="CP001614">
    <property type="protein sequence ID" value="ACR11866.1"/>
    <property type="molecule type" value="Genomic_DNA"/>
</dbReference>
<dbReference type="OrthoDB" id="6396441at2"/>
<proteinExistence type="predicted"/>
<keyword evidence="3" id="KW-1185">Reference proteome</keyword>
<organism evidence="2 3">
    <name type="scientific">Teredinibacter turnerae (strain ATCC 39867 / T7901)</name>
    <dbReference type="NCBI Taxonomy" id="377629"/>
    <lineage>
        <taxon>Bacteria</taxon>
        <taxon>Pseudomonadati</taxon>
        <taxon>Pseudomonadota</taxon>
        <taxon>Gammaproteobacteria</taxon>
        <taxon>Cellvibrionales</taxon>
        <taxon>Cellvibrionaceae</taxon>
        <taxon>Teredinibacter</taxon>
    </lineage>
</organism>
<dbReference type="RefSeq" id="WP_015817977.1">
    <property type="nucleotide sequence ID" value="NC_012997.1"/>
</dbReference>
<evidence type="ECO:0000256" key="1">
    <source>
        <dbReference type="SAM" id="SignalP"/>
    </source>
</evidence>
<sequence>MKQSATFSRLLLITTFVIFSQTASALPKPFGKAVNPGDYDYVETKFRGENQEAARLNVVKSLERAKMDDRRMRVYVPPTIDSSGVDLAEIVSRNLTKVAFESGVDIIDSELPVTLRKKLTSYEKTQQPIAADAEKADFIITSRLVSANASKEFDSDSERLEAGLKGKSGCEVKANLTLDLKLYSLNPLELDEAFFIDHEFENFYEGVKSCESVTTDLTFKEAIASALDRKAAELKNAFAPKGLIVDHRVKKNKHIFKTSFSARKGAAANTDVAVYKFVKTHDPITLKTREEKVLLGTGKILNATDPDNVWIQLDKKANASEVRLGDIVEVQHENCSNFSLNLGKNCFVKEKVLADKF</sequence>
<feature type="signal peptide" evidence="1">
    <location>
        <begin position="1"/>
        <end position="25"/>
    </location>
</feature>
<evidence type="ECO:0000313" key="3">
    <source>
        <dbReference type="Proteomes" id="UP000009080"/>
    </source>
</evidence>